<gene>
    <name evidence="1" type="ORF">PXEA_LOCUS9865</name>
</gene>
<comment type="caution">
    <text evidence="1">The sequence shown here is derived from an EMBL/GenBank/DDBJ whole genome shotgun (WGS) entry which is preliminary data.</text>
</comment>
<evidence type="ECO:0000313" key="2">
    <source>
        <dbReference type="Proteomes" id="UP000784294"/>
    </source>
</evidence>
<keyword evidence="2" id="KW-1185">Reference proteome</keyword>
<proteinExistence type="predicted"/>
<dbReference type="AlphaFoldDB" id="A0A448WP02"/>
<sequence>MINLLGNEAEESVENEGELPEREFYVVIKSVKPAKPRGFQALASRLSRVQELRSELVEMSDVSDSSSSLTDLTIGGNRGNLPDLTEFNELEAASGTEANVDKFAPVESQASDDKAGKLTAQIGEPSIMRIRLVHSQGMDYIVPTQLHYQSQL</sequence>
<dbReference type="Proteomes" id="UP000784294">
    <property type="component" value="Unassembled WGS sequence"/>
</dbReference>
<evidence type="ECO:0000313" key="1">
    <source>
        <dbReference type="EMBL" id="VEL16425.1"/>
    </source>
</evidence>
<accession>A0A448WP02</accession>
<organism evidence="1 2">
    <name type="scientific">Protopolystoma xenopodis</name>
    <dbReference type="NCBI Taxonomy" id="117903"/>
    <lineage>
        <taxon>Eukaryota</taxon>
        <taxon>Metazoa</taxon>
        <taxon>Spiralia</taxon>
        <taxon>Lophotrochozoa</taxon>
        <taxon>Platyhelminthes</taxon>
        <taxon>Monogenea</taxon>
        <taxon>Polyopisthocotylea</taxon>
        <taxon>Polystomatidea</taxon>
        <taxon>Polystomatidae</taxon>
        <taxon>Protopolystoma</taxon>
    </lineage>
</organism>
<dbReference type="EMBL" id="CAAALY010028427">
    <property type="protein sequence ID" value="VEL16425.1"/>
    <property type="molecule type" value="Genomic_DNA"/>
</dbReference>
<reference evidence="1" key="1">
    <citation type="submission" date="2018-11" db="EMBL/GenBank/DDBJ databases">
        <authorList>
            <consortium name="Pathogen Informatics"/>
        </authorList>
    </citation>
    <scope>NUCLEOTIDE SEQUENCE</scope>
</reference>
<protein>
    <submittedName>
        <fullName evidence="1">Uncharacterized protein</fullName>
    </submittedName>
</protein>
<name>A0A448WP02_9PLAT</name>